<evidence type="ECO:0000256" key="1">
    <source>
        <dbReference type="SAM" id="MobiDB-lite"/>
    </source>
</evidence>
<dbReference type="Proteomes" id="UP000762676">
    <property type="component" value="Unassembled WGS sequence"/>
</dbReference>
<sequence>MNHGRRLNRPLFSCLSYMIIRPWSERARRGERETIFTRESLQASPPGFPRVQRSQLLELCSTRSSMLGAGDSHPQEPFNKQRYCLAGSSTLGISRLPSGQSPRLFHRETVPSN</sequence>
<accession>A0AAV4JC80</accession>
<dbReference type="EMBL" id="BMAT01010118">
    <property type="protein sequence ID" value="GFS20402.1"/>
    <property type="molecule type" value="Genomic_DNA"/>
</dbReference>
<name>A0AAV4JC80_9GAST</name>
<keyword evidence="3" id="KW-1185">Reference proteome</keyword>
<evidence type="ECO:0000313" key="2">
    <source>
        <dbReference type="EMBL" id="GFS20402.1"/>
    </source>
</evidence>
<comment type="caution">
    <text evidence="2">The sequence shown here is derived from an EMBL/GenBank/DDBJ whole genome shotgun (WGS) entry which is preliminary data.</text>
</comment>
<gene>
    <name evidence="2" type="ORF">ElyMa_005055400</name>
</gene>
<protein>
    <submittedName>
        <fullName evidence="2">Uncharacterized protein</fullName>
    </submittedName>
</protein>
<reference evidence="2 3" key="1">
    <citation type="journal article" date="2021" name="Elife">
        <title>Chloroplast acquisition without the gene transfer in kleptoplastic sea slugs, Plakobranchus ocellatus.</title>
        <authorList>
            <person name="Maeda T."/>
            <person name="Takahashi S."/>
            <person name="Yoshida T."/>
            <person name="Shimamura S."/>
            <person name="Takaki Y."/>
            <person name="Nagai Y."/>
            <person name="Toyoda A."/>
            <person name="Suzuki Y."/>
            <person name="Arimoto A."/>
            <person name="Ishii H."/>
            <person name="Satoh N."/>
            <person name="Nishiyama T."/>
            <person name="Hasebe M."/>
            <person name="Maruyama T."/>
            <person name="Minagawa J."/>
            <person name="Obokata J."/>
            <person name="Shigenobu S."/>
        </authorList>
    </citation>
    <scope>NUCLEOTIDE SEQUENCE [LARGE SCALE GENOMIC DNA]</scope>
</reference>
<feature type="region of interest" description="Disordered" evidence="1">
    <location>
        <begin position="94"/>
        <end position="113"/>
    </location>
</feature>
<evidence type="ECO:0000313" key="3">
    <source>
        <dbReference type="Proteomes" id="UP000762676"/>
    </source>
</evidence>
<organism evidence="2 3">
    <name type="scientific">Elysia marginata</name>
    <dbReference type="NCBI Taxonomy" id="1093978"/>
    <lineage>
        <taxon>Eukaryota</taxon>
        <taxon>Metazoa</taxon>
        <taxon>Spiralia</taxon>
        <taxon>Lophotrochozoa</taxon>
        <taxon>Mollusca</taxon>
        <taxon>Gastropoda</taxon>
        <taxon>Heterobranchia</taxon>
        <taxon>Euthyneura</taxon>
        <taxon>Panpulmonata</taxon>
        <taxon>Sacoglossa</taxon>
        <taxon>Placobranchoidea</taxon>
        <taxon>Plakobranchidae</taxon>
        <taxon>Elysia</taxon>
    </lineage>
</organism>
<dbReference type="AlphaFoldDB" id="A0AAV4JC80"/>
<proteinExistence type="predicted"/>